<protein>
    <submittedName>
        <fullName evidence="2">Uncharacterized protein</fullName>
    </submittedName>
</protein>
<name>A0AAD3HJX8_9CHLO</name>
<gene>
    <name evidence="2" type="ORF">Agub_g4509</name>
</gene>
<comment type="caution">
    <text evidence="2">The sequence shown here is derived from an EMBL/GenBank/DDBJ whole genome shotgun (WGS) entry which is preliminary data.</text>
</comment>
<keyword evidence="3" id="KW-1185">Reference proteome</keyword>
<reference evidence="2 3" key="1">
    <citation type="journal article" date="2021" name="Sci. Rep.">
        <title>Genome sequencing of the multicellular alga Astrephomene provides insights into convergent evolution of germ-soma differentiation.</title>
        <authorList>
            <person name="Yamashita S."/>
            <person name="Yamamoto K."/>
            <person name="Matsuzaki R."/>
            <person name="Suzuki S."/>
            <person name="Yamaguchi H."/>
            <person name="Hirooka S."/>
            <person name="Minakuchi Y."/>
            <person name="Miyagishima S."/>
            <person name="Kawachi M."/>
            <person name="Toyoda A."/>
            <person name="Nozaki H."/>
        </authorList>
    </citation>
    <scope>NUCLEOTIDE SEQUENCE [LARGE SCALE GENOMIC DNA]</scope>
    <source>
        <strain evidence="2 3">NIES-4017</strain>
    </source>
</reference>
<evidence type="ECO:0000313" key="3">
    <source>
        <dbReference type="Proteomes" id="UP001054857"/>
    </source>
</evidence>
<dbReference type="AlphaFoldDB" id="A0AAD3HJX8"/>
<accession>A0AAD3HJX8</accession>
<evidence type="ECO:0000256" key="1">
    <source>
        <dbReference type="SAM" id="MobiDB-lite"/>
    </source>
</evidence>
<organism evidence="2 3">
    <name type="scientific">Astrephomene gubernaculifera</name>
    <dbReference type="NCBI Taxonomy" id="47775"/>
    <lineage>
        <taxon>Eukaryota</taxon>
        <taxon>Viridiplantae</taxon>
        <taxon>Chlorophyta</taxon>
        <taxon>core chlorophytes</taxon>
        <taxon>Chlorophyceae</taxon>
        <taxon>CS clade</taxon>
        <taxon>Chlamydomonadales</taxon>
        <taxon>Astrephomenaceae</taxon>
        <taxon>Astrephomene</taxon>
    </lineage>
</organism>
<dbReference type="Proteomes" id="UP001054857">
    <property type="component" value="Unassembled WGS sequence"/>
</dbReference>
<feature type="region of interest" description="Disordered" evidence="1">
    <location>
        <begin position="152"/>
        <end position="191"/>
    </location>
</feature>
<evidence type="ECO:0000313" key="2">
    <source>
        <dbReference type="EMBL" id="GFR43428.1"/>
    </source>
</evidence>
<proteinExistence type="predicted"/>
<feature type="compositionally biased region" description="Gly residues" evidence="1">
    <location>
        <begin position="173"/>
        <end position="186"/>
    </location>
</feature>
<sequence>MSHCKENASKQEDFVCAAAVGSLGLFGNSVLQLIACKLLADRAGLQLVLPRPWADKYGAYFPAVAELERIDAEEAYALPLVADRVVLSHPGWRTWALRHDTGRQLAARLLHGDSSSRAAAAASAAVAVPTTAAGVDAAAATSAADAAAAAKAGRRSPGKGGLGDAAGESVEGAEGGAGAGEGGGPPAGVQELAIPGGSSCEAKLSGRQLRAHFPQVSGADLDAHPAQLAARLRGSGLWGWFQFPTARLRPHRAAVRQLLALRGEVRAELEGA</sequence>
<feature type="non-terminal residue" evidence="2">
    <location>
        <position position="272"/>
    </location>
</feature>
<dbReference type="EMBL" id="BMAR01000005">
    <property type="protein sequence ID" value="GFR43428.1"/>
    <property type="molecule type" value="Genomic_DNA"/>
</dbReference>